<feature type="transmembrane region" description="Helical" evidence="5">
    <location>
        <begin position="302"/>
        <end position="326"/>
    </location>
</feature>
<dbReference type="Proteomes" id="UP001149165">
    <property type="component" value="Unassembled WGS sequence"/>
</dbReference>
<sequence>MGPAHHLSAGAILEHENELFRNNVVDTENLAIQAIDPAISKVPSVMSNSSYEVSWEGRDPENPRLWPLWYKGLSVATMSLGATVVSLFSTLYTSGIPGLEEEFHISKIVGLLGVFTYMLGMAFGAIASAPLSEIAGRKPVYLVSMSIFLFLILTSALAQNIESILIGRFFGGLFGSAIMNNSPASVNDIVSDKHRALAFGFWSIGPTNGPVYGPIIGGFVFQYLGWRWTNWIVFIIGGAVFVLMCSIKETYAPVILRRRAKKLRKETGNPKWWTRYDGGGDLSNQLKTGLKRPIVMLLTEPICIFWAVYVAIVYGVLYLCFVAYPIAFQTQRGWSPGIGGLSFVGIGSGVLVTIACEPLIRKVINSHRKDPSTGDVPPEAMASIIILGAVLLAIGQLWFAWTCTPNVHWSVPIISGIPFGAGNACVFIYANNYLARSYGIYTASAMSGNVFSRSIMGACLPLAGPSMYKALGLNWASTLLGLVEAVCISIPVVFYLYGHKIRKASPMIQEMESARNS</sequence>
<dbReference type="PROSITE" id="PS50850">
    <property type="entry name" value="MFS"/>
    <property type="match status" value="1"/>
</dbReference>
<protein>
    <submittedName>
        <fullName evidence="7">Major facilitator superfamily domain-containing protein</fullName>
    </submittedName>
</protein>
<comment type="caution">
    <text evidence="7">The sequence shown here is derived from an EMBL/GenBank/DDBJ whole genome shotgun (WGS) entry which is preliminary data.</text>
</comment>
<feature type="transmembrane region" description="Helical" evidence="5">
    <location>
        <begin position="407"/>
        <end position="429"/>
    </location>
</feature>
<dbReference type="AlphaFoldDB" id="A0A9W9K5R2"/>
<name>A0A9W9K5R2_9EURO</name>
<feature type="transmembrane region" description="Helical" evidence="5">
    <location>
        <begin position="338"/>
        <end position="360"/>
    </location>
</feature>
<comment type="subcellular location">
    <subcellularLocation>
        <location evidence="1">Membrane</location>
        <topology evidence="1">Multi-pass membrane protein</topology>
    </subcellularLocation>
</comment>
<dbReference type="SUPFAM" id="SSF103473">
    <property type="entry name" value="MFS general substrate transporter"/>
    <property type="match status" value="1"/>
</dbReference>
<feature type="transmembrane region" description="Helical" evidence="5">
    <location>
        <begin position="68"/>
        <end position="88"/>
    </location>
</feature>
<feature type="transmembrane region" description="Helical" evidence="5">
    <location>
        <begin position="140"/>
        <end position="158"/>
    </location>
</feature>
<feature type="transmembrane region" description="Helical" evidence="5">
    <location>
        <begin position="108"/>
        <end position="128"/>
    </location>
</feature>
<accession>A0A9W9K5R2</accession>
<dbReference type="PANTHER" id="PTHR23502">
    <property type="entry name" value="MAJOR FACILITATOR SUPERFAMILY"/>
    <property type="match status" value="1"/>
</dbReference>
<dbReference type="PROSITE" id="PS00216">
    <property type="entry name" value="SUGAR_TRANSPORT_1"/>
    <property type="match status" value="1"/>
</dbReference>
<feature type="domain" description="Major facilitator superfamily (MFS) profile" evidence="6">
    <location>
        <begin position="74"/>
        <end position="503"/>
    </location>
</feature>
<feature type="transmembrane region" description="Helical" evidence="5">
    <location>
        <begin position="196"/>
        <end position="225"/>
    </location>
</feature>
<organism evidence="7 8">
    <name type="scientific">Penicillium angulare</name>
    <dbReference type="NCBI Taxonomy" id="116970"/>
    <lineage>
        <taxon>Eukaryota</taxon>
        <taxon>Fungi</taxon>
        <taxon>Dikarya</taxon>
        <taxon>Ascomycota</taxon>
        <taxon>Pezizomycotina</taxon>
        <taxon>Eurotiomycetes</taxon>
        <taxon>Eurotiomycetidae</taxon>
        <taxon>Eurotiales</taxon>
        <taxon>Aspergillaceae</taxon>
        <taxon>Penicillium</taxon>
    </lineage>
</organism>
<evidence type="ECO:0000256" key="4">
    <source>
        <dbReference type="ARBA" id="ARBA00023136"/>
    </source>
</evidence>
<feature type="transmembrane region" description="Helical" evidence="5">
    <location>
        <begin position="231"/>
        <end position="256"/>
    </location>
</feature>
<evidence type="ECO:0000259" key="6">
    <source>
        <dbReference type="PROSITE" id="PS50850"/>
    </source>
</evidence>
<dbReference type="FunFam" id="1.20.1250.20:FF:000011">
    <property type="entry name" value="MFS multidrug transporter, putative"/>
    <property type="match status" value="1"/>
</dbReference>
<dbReference type="PANTHER" id="PTHR23502:SF145">
    <property type="entry name" value="MULTIDRUG TRANSPORTER, PUTATIVE-RELATED"/>
    <property type="match status" value="1"/>
</dbReference>
<evidence type="ECO:0000256" key="5">
    <source>
        <dbReference type="SAM" id="Phobius"/>
    </source>
</evidence>
<feature type="transmembrane region" description="Helical" evidence="5">
    <location>
        <begin position="164"/>
        <end position="184"/>
    </location>
</feature>
<evidence type="ECO:0000313" key="7">
    <source>
        <dbReference type="EMBL" id="KAJ5093586.1"/>
    </source>
</evidence>
<dbReference type="GO" id="GO:0022857">
    <property type="term" value="F:transmembrane transporter activity"/>
    <property type="evidence" value="ECO:0007669"/>
    <property type="project" value="InterPro"/>
</dbReference>
<dbReference type="EMBL" id="JAPQKH010000006">
    <property type="protein sequence ID" value="KAJ5093586.1"/>
    <property type="molecule type" value="Genomic_DNA"/>
</dbReference>
<dbReference type="InterPro" id="IPR020846">
    <property type="entry name" value="MFS_dom"/>
</dbReference>
<evidence type="ECO:0000256" key="2">
    <source>
        <dbReference type="ARBA" id="ARBA00022692"/>
    </source>
</evidence>
<dbReference type="GO" id="GO:0140115">
    <property type="term" value="P:export across plasma membrane"/>
    <property type="evidence" value="ECO:0007669"/>
    <property type="project" value="UniProtKB-ARBA"/>
</dbReference>
<evidence type="ECO:0000256" key="1">
    <source>
        <dbReference type="ARBA" id="ARBA00004141"/>
    </source>
</evidence>
<dbReference type="CDD" id="cd17323">
    <property type="entry name" value="MFS_Tpo1_MDR_like"/>
    <property type="match status" value="1"/>
</dbReference>
<dbReference type="Gene3D" id="1.20.1250.20">
    <property type="entry name" value="MFS general substrate transporter like domains"/>
    <property type="match status" value="1"/>
</dbReference>
<gene>
    <name evidence="7" type="ORF">N7456_009447</name>
</gene>
<reference evidence="7" key="1">
    <citation type="submission" date="2022-11" db="EMBL/GenBank/DDBJ databases">
        <authorList>
            <person name="Petersen C."/>
        </authorList>
    </citation>
    <scope>NUCLEOTIDE SEQUENCE</scope>
    <source>
        <strain evidence="7">IBT 30069</strain>
    </source>
</reference>
<evidence type="ECO:0000256" key="3">
    <source>
        <dbReference type="ARBA" id="ARBA00022989"/>
    </source>
</evidence>
<reference evidence="7" key="2">
    <citation type="journal article" date="2023" name="IMA Fungus">
        <title>Comparative genomic study of the Penicillium genus elucidates a diverse pangenome and 15 lateral gene transfer events.</title>
        <authorList>
            <person name="Petersen C."/>
            <person name="Sorensen T."/>
            <person name="Nielsen M.R."/>
            <person name="Sondergaard T.E."/>
            <person name="Sorensen J.L."/>
            <person name="Fitzpatrick D.A."/>
            <person name="Frisvad J.C."/>
            <person name="Nielsen K.L."/>
        </authorList>
    </citation>
    <scope>NUCLEOTIDE SEQUENCE</scope>
    <source>
        <strain evidence="7">IBT 30069</strain>
    </source>
</reference>
<keyword evidence="2 5" id="KW-0812">Transmembrane</keyword>
<dbReference type="InterPro" id="IPR011701">
    <property type="entry name" value="MFS"/>
</dbReference>
<dbReference type="GO" id="GO:0042908">
    <property type="term" value="P:xenobiotic transport"/>
    <property type="evidence" value="ECO:0007669"/>
    <property type="project" value="UniProtKB-ARBA"/>
</dbReference>
<feature type="transmembrane region" description="Helical" evidence="5">
    <location>
        <begin position="380"/>
        <end position="401"/>
    </location>
</feature>
<feature type="transmembrane region" description="Helical" evidence="5">
    <location>
        <begin position="475"/>
        <end position="497"/>
    </location>
</feature>
<dbReference type="Pfam" id="PF07690">
    <property type="entry name" value="MFS_1"/>
    <property type="match status" value="1"/>
</dbReference>
<keyword evidence="4 5" id="KW-0472">Membrane</keyword>
<keyword evidence="3 5" id="KW-1133">Transmembrane helix</keyword>
<dbReference type="InterPro" id="IPR005829">
    <property type="entry name" value="Sugar_transporter_CS"/>
</dbReference>
<keyword evidence="8" id="KW-1185">Reference proteome</keyword>
<dbReference type="InterPro" id="IPR036259">
    <property type="entry name" value="MFS_trans_sf"/>
</dbReference>
<feature type="transmembrane region" description="Helical" evidence="5">
    <location>
        <begin position="441"/>
        <end position="463"/>
    </location>
</feature>
<dbReference type="OrthoDB" id="3365399at2759"/>
<evidence type="ECO:0000313" key="8">
    <source>
        <dbReference type="Proteomes" id="UP001149165"/>
    </source>
</evidence>
<dbReference type="GO" id="GO:0005886">
    <property type="term" value="C:plasma membrane"/>
    <property type="evidence" value="ECO:0007669"/>
    <property type="project" value="TreeGrafter"/>
</dbReference>
<proteinExistence type="predicted"/>